<dbReference type="GO" id="GO:0005737">
    <property type="term" value="C:cytoplasm"/>
    <property type="evidence" value="ECO:0007669"/>
    <property type="project" value="TreeGrafter"/>
</dbReference>
<evidence type="ECO:0000313" key="3">
    <source>
        <dbReference type="EMBL" id="BBN13514.1"/>
    </source>
</evidence>
<keyword evidence="5" id="KW-1185">Reference proteome</keyword>
<dbReference type="GO" id="GO:0005634">
    <property type="term" value="C:nucleus"/>
    <property type="evidence" value="ECO:0007669"/>
    <property type="project" value="TreeGrafter"/>
</dbReference>
<dbReference type="GO" id="GO:0038023">
    <property type="term" value="F:signaling receptor activity"/>
    <property type="evidence" value="ECO:0007669"/>
    <property type="project" value="InterPro"/>
</dbReference>
<dbReference type="GO" id="GO:0010427">
    <property type="term" value="F:abscisic acid binding"/>
    <property type="evidence" value="ECO:0007669"/>
    <property type="project" value="InterPro"/>
</dbReference>
<dbReference type="PANTHER" id="PTHR31213:SF24">
    <property type="entry name" value="OS08G0374000 PROTEIN"/>
    <property type="match status" value="1"/>
</dbReference>
<dbReference type="InterPro" id="IPR000916">
    <property type="entry name" value="Bet_v_I/MLP"/>
</dbReference>
<dbReference type="SMART" id="SM01037">
    <property type="entry name" value="Bet_v_1"/>
    <property type="match status" value="1"/>
</dbReference>
<dbReference type="GO" id="GO:0004864">
    <property type="term" value="F:protein phosphatase inhibitor activity"/>
    <property type="evidence" value="ECO:0007669"/>
    <property type="project" value="InterPro"/>
</dbReference>
<dbReference type="FunFam" id="3.30.530.20:FF:000007">
    <property type="entry name" value="Major pollen allergen Bet v 1-A"/>
    <property type="match status" value="1"/>
</dbReference>
<gene>
    <name evidence="4" type="ORF">AXG93_93s1360</name>
    <name evidence="3" type="ORF">Mp_6g04130</name>
</gene>
<dbReference type="EMBL" id="AP019871">
    <property type="protein sequence ID" value="BBN13514.1"/>
    <property type="molecule type" value="Genomic_DNA"/>
</dbReference>
<evidence type="ECO:0000313" key="6">
    <source>
        <dbReference type="Proteomes" id="UP001162541"/>
    </source>
</evidence>
<dbReference type="GO" id="GO:0006952">
    <property type="term" value="P:defense response"/>
    <property type="evidence" value="ECO:0007669"/>
    <property type="project" value="InterPro"/>
</dbReference>
<reference evidence="6" key="3">
    <citation type="journal article" date="2020" name="Curr. Biol.">
        <title>Chromatin organization in early land plants reveals an ancestral association between H3K27me3, transposons, and constitutive heterochromatin.</title>
        <authorList>
            <person name="Montgomery S.A."/>
            <person name="Tanizawa Y."/>
            <person name="Galik B."/>
            <person name="Wang N."/>
            <person name="Ito T."/>
            <person name="Mochizuki T."/>
            <person name="Akimcheva S."/>
            <person name="Bowman J.L."/>
            <person name="Cognat V."/>
            <person name="Marechal-Drouard L."/>
            <person name="Ekker H."/>
            <person name="Hong S.F."/>
            <person name="Kohchi T."/>
            <person name="Lin S.S."/>
            <person name="Liu L.D."/>
            <person name="Nakamura Y."/>
            <person name="Valeeva L.R."/>
            <person name="Shakirov E.V."/>
            <person name="Shippen D.E."/>
            <person name="Wei W.L."/>
            <person name="Yagura M."/>
            <person name="Yamaoka S."/>
            <person name="Yamato K.T."/>
            <person name="Liu C."/>
            <person name="Berger F."/>
        </authorList>
    </citation>
    <scope>NUCLEOTIDE SEQUENCE [LARGE SCALE GENOMIC DNA]</scope>
    <source>
        <strain evidence="6">Tak-1</strain>
    </source>
</reference>
<dbReference type="Proteomes" id="UP000077202">
    <property type="component" value="Unassembled WGS sequence"/>
</dbReference>
<dbReference type="SUPFAM" id="SSF55961">
    <property type="entry name" value="Bet v1-like"/>
    <property type="match status" value="1"/>
</dbReference>
<dbReference type="Pfam" id="PF00407">
    <property type="entry name" value="Bet_v_1"/>
    <property type="match status" value="1"/>
</dbReference>
<dbReference type="InterPro" id="IPR024949">
    <property type="entry name" value="Bet_v_I_allergen"/>
</dbReference>
<protein>
    <recommendedName>
        <fullName evidence="2">Bet v I/Major latex protein domain-containing protein</fullName>
    </recommendedName>
</protein>
<evidence type="ECO:0000313" key="5">
    <source>
        <dbReference type="Proteomes" id="UP000077202"/>
    </source>
</evidence>
<dbReference type="Gene3D" id="3.30.530.20">
    <property type="match status" value="1"/>
</dbReference>
<comment type="similarity">
    <text evidence="1">Belongs to the BetVI family.</text>
</comment>
<evidence type="ECO:0000256" key="1">
    <source>
        <dbReference type="ARBA" id="ARBA00009744"/>
    </source>
</evidence>
<dbReference type="InterPro" id="IPR050279">
    <property type="entry name" value="Plant_def-hormone_signal"/>
</dbReference>
<reference evidence="3" key="2">
    <citation type="journal article" date="2019" name="Curr. Biol.">
        <title>Chromatin organization in early land plants reveals an ancestral association between H3K27me3, transposons, and constitutive heterochromatin.</title>
        <authorList>
            <person name="Montgomery S.A."/>
            <person name="Tanizawa Y."/>
            <person name="Galik B."/>
            <person name="Wang N."/>
            <person name="Ito T."/>
            <person name="Mochizuki T."/>
            <person name="Akimcheva S."/>
            <person name="Bowman J."/>
            <person name="Cognat V."/>
            <person name="Drouard L."/>
            <person name="Ekker H."/>
            <person name="Houng S."/>
            <person name="Kohchi T."/>
            <person name="Lin S."/>
            <person name="Liu L.D."/>
            <person name="Nakamura Y."/>
            <person name="Valeeva L.R."/>
            <person name="Shakirov E.V."/>
            <person name="Shippen D.E."/>
            <person name="Wei W."/>
            <person name="Yagura M."/>
            <person name="Yamaoka S."/>
            <person name="Yamato K.T."/>
            <person name="Liu C."/>
            <person name="Berger F."/>
        </authorList>
    </citation>
    <scope>NUCLEOTIDE SEQUENCE [LARGE SCALE GENOMIC DNA]</scope>
    <source>
        <strain evidence="3">Tak-1</strain>
    </source>
</reference>
<dbReference type="CDD" id="cd07816">
    <property type="entry name" value="Bet_v1-like"/>
    <property type="match status" value="1"/>
</dbReference>
<sequence>MPTFDTEVVLDLPAKRLWKALKDGNTLFPKIAPQVFASVDHVDGVEGEPGAVRRINFGPAAPAGSFVTEKFDSINYGEMTVSSFEVEGGHLREGFTSWESTMKLIPVGEDKVKVHFTFDYEGPGPVDASIAQAEEGSPQLFKALEAYLLSNQEYL</sequence>
<organism evidence="4 5">
    <name type="scientific">Marchantia polymorpha subsp. ruderalis</name>
    <dbReference type="NCBI Taxonomy" id="1480154"/>
    <lineage>
        <taxon>Eukaryota</taxon>
        <taxon>Viridiplantae</taxon>
        <taxon>Streptophyta</taxon>
        <taxon>Embryophyta</taxon>
        <taxon>Marchantiophyta</taxon>
        <taxon>Marchantiopsida</taxon>
        <taxon>Marchantiidae</taxon>
        <taxon>Marchantiales</taxon>
        <taxon>Marchantiaceae</taxon>
        <taxon>Marchantia</taxon>
    </lineage>
</organism>
<dbReference type="InterPro" id="IPR023393">
    <property type="entry name" value="START-like_dom_sf"/>
</dbReference>
<reference evidence="4 5" key="1">
    <citation type="submission" date="2016-03" db="EMBL/GenBank/DDBJ databases">
        <title>Mechanisms controlling the formation of the plant cell surface in tip-growing cells are functionally conserved among land plants.</title>
        <authorList>
            <person name="Honkanen S."/>
            <person name="Jones V.A."/>
            <person name="Morieri G."/>
            <person name="Champion C."/>
            <person name="Hetherington A.J."/>
            <person name="Kelly S."/>
            <person name="Saint-Marcoux D."/>
            <person name="Proust H."/>
            <person name="Prescott H."/>
            <person name="Dolan L."/>
        </authorList>
    </citation>
    <scope>NUCLEOTIDE SEQUENCE [LARGE SCALE GENOMIC DNA]</scope>
    <source>
        <strain evidence="5">cv. Tak-1 and cv. Tak-2</strain>
        <tissue evidence="4">Whole gametophyte</tissue>
    </source>
</reference>
<accession>A0A176WS92</accession>
<dbReference type="GO" id="GO:0009738">
    <property type="term" value="P:abscisic acid-activated signaling pathway"/>
    <property type="evidence" value="ECO:0007669"/>
    <property type="project" value="InterPro"/>
</dbReference>
<dbReference type="PANTHER" id="PTHR31213">
    <property type="entry name" value="OS08G0374000 PROTEIN-RELATED"/>
    <property type="match status" value="1"/>
</dbReference>
<dbReference type="AlphaFoldDB" id="A0A176WS92"/>
<feature type="domain" description="Bet v I/Major latex protein" evidence="2">
    <location>
        <begin position="1"/>
        <end position="151"/>
    </location>
</feature>
<dbReference type="EMBL" id="LVLJ01000012">
    <property type="protein sequence ID" value="OAE35997.1"/>
    <property type="molecule type" value="Genomic_DNA"/>
</dbReference>
<dbReference type="Proteomes" id="UP001162541">
    <property type="component" value="Chromosome 6"/>
</dbReference>
<name>A0A176WS92_MARPO</name>
<proteinExistence type="inferred from homology"/>
<evidence type="ECO:0000313" key="4">
    <source>
        <dbReference type="EMBL" id="OAE35997.1"/>
    </source>
</evidence>
<dbReference type="PRINTS" id="PR00634">
    <property type="entry name" value="BETALLERGEN"/>
</dbReference>
<evidence type="ECO:0000259" key="2">
    <source>
        <dbReference type="SMART" id="SM01037"/>
    </source>
</evidence>